<dbReference type="Pfam" id="PF00370">
    <property type="entry name" value="FGGY_N"/>
    <property type="match status" value="1"/>
</dbReference>
<dbReference type="PIRSF" id="PIRSF000538">
    <property type="entry name" value="GlpK"/>
    <property type="match status" value="1"/>
</dbReference>
<protein>
    <submittedName>
        <fullName evidence="6">L-xylulokinase</fullName>
    </submittedName>
</protein>
<evidence type="ECO:0000256" key="1">
    <source>
        <dbReference type="ARBA" id="ARBA00009156"/>
    </source>
</evidence>
<dbReference type="InterPro" id="IPR050406">
    <property type="entry name" value="FGGY_Carb_Kinase"/>
</dbReference>
<dbReference type="RefSeq" id="WP_127940758.1">
    <property type="nucleotide sequence ID" value="NZ_SAUN01000001.1"/>
</dbReference>
<dbReference type="PANTHER" id="PTHR43095">
    <property type="entry name" value="SUGAR KINASE"/>
    <property type="match status" value="1"/>
</dbReference>
<dbReference type="OrthoDB" id="9782710at2"/>
<dbReference type="AlphaFoldDB" id="A0A438M692"/>
<dbReference type="GO" id="GO:0016301">
    <property type="term" value="F:kinase activity"/>
    <property type="evidence" value="ECO:0007669"/>
    <property type="project" value="UniProtKB-KW"/>
</dbReference>
<dbReference type="InterPro" id="IPR000577">
    <property type="entry name" value="Carb_kinase_FGGY"/>
</dbReference>
<comment type="caution">
    <text evidence="6">The sequence shown here is derived from an EMBL/GenBank/DDBJ whole genome shotgun (WGS) entry which is preliminary data.</text>
</comment>
<organism evidence="6 7">
    <name type="scientific">Nonomuraea polychroma</name>
    <dbReference type="NCBI Taxonomy" id="46176"/>
    <lineage>
        <taxon>Bacteria</taxon>
        <taxon>Bacillati</taxon>
        <taxon>Actinomycetota</taxon>
        <taxon>Actinomycetes</taxon>
        <taxon>Streptosporangiales</taxon>
        <taxon>Streptosporangiaceae</taxon>
        <taxon>Nonomuraea</taxon>
    </lineage>
</organism>
<keyword evidence="7" id="KW-1185">Reference proteome</keyword>
<dbReference type="InterPro" id="IPR043129">
    <property type="entry name" value="ATPase_NBD"/>
</dbReference>
<feature type="domain" description="Carbohydrate kinase FGGY N-terminal" evidence="4">
    <location>
        <begin position="3"/>
        <end position="247"/>
    </location>
</feature>
<dbReference type="Proteomes" id="UP000284824">
    <property type="component" value="Unassembled WGS sequence"/>
</dbReference>
<reference evidence="6 7" key="1">
    <citation type="submission" date="2019-01" db="EMBL/GenBank/DDBJ databases">
        <title>Sequencing the genomes of 1000 actinobacteria strains.</title>
        <authorList>
            <person name="Klenk H.-P."/>
        </authorList>
    </citation>
    <scope>NUCLEOTIDE SEQUENCE [LARGE SCALE GENOMIC DNA]</scope>
    <source>
        <strain evidence="6 7">DSM 43925</strain>
    </source>
</reference>
<dbReference type="GO" id="GO:0005975">
    <property type="term" value="P:carbohydrate metabolic process"/>
    <property type="evidence" value="ECO:0007669"/>
    <property type="project" value="InterPro"/>
</dbReference>
<dbReference type="PANTHER" id="PTHR43095:SF3">
    <property type="entry name" value="L-XYLULOSE_3-KETO-L-GULONATE KINASE"/>
    <property type="match status" value="1"/>
</dbReference>
<accession>A0A438M692</accession>
<dbReference type="SUPFAM" id="SSF53067">
    <property type="entry name" value="Actin-like ATPase domain"/>
    <property type="match status" value="2"/>
</dbReference>
<dbReference type="InterPro" id="IPR018485">
    <property type="entry name" value="FGGY_C"/>
</dbReference>
<evidence type="ECO:0000256" key="2">
    <source>
        <dbReference type="ARBA" id="ARBA00022679"/>
    </source>
</evidence>
<name>A0A438M692_9ACTN</name>
<comment type="similarity">
    <text evidence="1">Belongs to the FGGY kinase family.</text>
</comment>
<evidence type="ECO:0000313" key="6">
    <source>
        <dbReference type="EMBL" id="RVX41083.1"/>
    </source>
</evidence>
<evidence type="ECO:0000259" key="5">
    <source>
        <dbReference type="Pfam" id="PF02782"/>
    </source>
</evidence>
<dbReference type="CDD" id="cd07802">
    <property type="entry name" value="ASKHA_NBD_FGGY_EcLyxK-like"/>
    <property type="match status" value="1"/>
</dbReference>
<evidence type="ECO:0000259" key="4">
    <source>
        <dbReference type="Pfam" id="PF00370"/>
    </source>
</evidence>
<evidence type="ECO:0000256" key="3">
    <source>
        <dbReference type="ARBA" id="ARBA00022777"/>
    </source>
</evidence>
<dbReference type="Gene3D" id="3.30.420.40">
    <property type="match status" value="2"/>
</dbReference>
<dbReference type="InterPro" id="IPR018484">
    <property type="entry name" value="FGGY_N"/>
</dbReference>
<evidence type="ECO:0000313" key="7">
    <source>
        <dbReference type="Proteomes" id="UP000284824"/>
    </source>
</evidence>
<gene>
    <name evidence="6" type="ORF">EDD27_3545</name>
</gene>
<feature type="domain" description="Carbohydrate kinase FGGY C-terminal" evidence="5">
    <location>
        <begin position="258"/>
        <end position="440"/>
    </location>
</feature>
<sequence>MFLLGIDAGQTATKAALFDPDGREIASSRVAARIEAPRPRWQERDMEGLWRECAAAVRDCLGRAGVRPAQVAAVGLAGHGDGAYLVDEALRPVRPAILATDSRAHFYAETVSRSGSAGQALALTGQVPFAASPASLLAWLRDHEPDRLARARWALFCKDWIRLRLTGGVATDPTEASASFTDVHNQEWSSRALELYGLPEVAGLLPPIHASAEVVGEVSADGAEATGLAAGTAVVTGAHDVDAAAIGVGAADPGRLSLVMGTFSINQIVATAPVCDVRWQARAFVRPRQWLHMYTSPSGAANLEWALDRFGPHRPDGSPDHAAALAEAARSDPEAVPVYLPFLYGSPHGDDIDAALVGLRGWHDRGSVIRAVLQGVAFNHRHHVDALRERFPIDAPARLCGGGARSLMWSRLMADVLGLAVELSDAGEAGARGASVLAGVGIGVYADLSEGIARTVRVVHRHDPDPVMTDRLSVTYERYQSVIKALLTLR</sequence>
<keyword evidence="2" id="KW-0808">Transferase</keyword>
<dbReference type="Pfam" id="PF02782">
    <property type="entry name" value="FGGY_C"/>
    <property type="match status" value="1"/>
</dbReference>
<keyword evidence="3 6" id="KW-0418">Kinase</keyword>
<proteinExistence type="inferred from homology"/>
<dbReference type="EMBL" id="SAUN01000001">
    <property type="protein sequence ID" value="RVX41083.1"/>
    <property type="molecule type" value="Genomic_DNA"/>
</dbReference>